<evidence type="ECO:0000313" key="14">
    <source>
        <dbReference type="Proteomes" id="UP000634136"/>
    </source>
</evidence>
<comment type="subunit">
    <text evidence="3">Monomer.</text>
</comment>
<dbReference type="Pfam" id="PF02265">
    <property type="entry name" value="S1-P1_nuclease"/>
    <property type="match status" value="1"/>
</dbReference>
<comment type="catalytic activity">
    <reaction evidence="1">
        <text>Endonucleolytic cleavage to 5'-phosphomononucleotide and 5'-phosphooligonucleotide end-products.</text>
        <dbReference type="EC" id="3.1.30.1"/>
    </reaction>
</comment>
<evidence type="ECO:0000256" key="2">
    <source>
        <dbReference type="ARBA" id="ARBA00009547"/>
    </source>
</evidence>
<evidence type="ECO:0000256" key="4">
    <source>
        <dbReference type="ARBA" id="ARBA00012562"/>
    </source>
</evidence>
<dbReference type="GO" id="GO:0046872">
    <property type="term" value="F:metal ion binding"/>
    <property type="evidence" value="ECO:0007669"/>
    <property type="project" value="UniProtKB-KW"/>
</dbReference>
<evidence type="ECO:0000256" key="1">
    <source>
        <dbReference type="ARBA" id="ARBA00000245"/>
    </source>
</evidence>
<comment type="caution">
    <text evidence="13">The sequence shown here is derived from an EMBL/GenBank/DDBJ whole genome shotgun (WGS) entry which is preliminary data.</text>
</comment>
<keyword evidence="7 12" id="KW-0732">Signal</keyword>
<name>A0A834SJE8_9FABA</name>
<dbReference type="InterPro" id="IPR003154">
    <property type="entry name" value="S1/P1nuclease"/>
</dbReference>
<reference evidence="13" key="1">
    <citation type="submission" date="2020-09" db="EMBL/GenBank/DDBJ databases">
        <title>Genome-Enabled Discovery of Anthraquinone Biosynthesis in Senna tora.</title>
        <authorList>
            <person name="Kang S.-H."/>
            <person name="Pandey R.P."/>
            <person name="Lee C.-M."/>
            <person name="Sim J.-S."/>
            <person name="Jeong J.-T."/>
            <person name="Choi B.-S."/>
            <person name="Jung M."/>
            <person name="Ginzburg D."/>
            <person name="Zhao K."/>
            <person name="Won S.Y."/>
            <person name="Oh T.-J."/>
            <person name="Yu Y."/>
            <person name="Kim N.-H."/>
            <person name="Lee O.R."/>
            <person name="Lee T.-H."/>
            <person name="Bashyal P."/>
            <person name="Kim T.-S."/>
            <person name="Lee W.-H."/>
            <person name="Kawkins C."/>
            <person name="Kim C.-K."/>
            <person name="Kim J.S."/>
            <person name="Ahn B.O."/>
            <person name="Rhee S.Y."/>
            <person name="Sohng J.K."/>
        </authorList>
    </citation>
    <scope>NUCLEOTIDE SEQUENCE</scope>
    <source>
        <tissue evidence="13">Leaf</tissue>
    </source>
</reference>
<dbReference type="OrthoDB" id="441446at2759"/>
<feature type="chain" id="PRO_5032608513" description="Aspergillus nuclease S1" evidence="12">
    <location>
        <begin position="25"/>
        <end position="301"/>
    </location>
</feature>
<dbReference type="GO" id="GO:0003676">
    <property type="term" value="F:nucleic acid binding"/>
    <property type="evidence" value="ECO:0007669"/>
    <property type="project" value="InterPro"/>
</dbReference>
<comment type="similarity">
    <text evidence="2">Belongs to the nuclease type I family.</text>
</comment>
<evidence type="ECO:0000256" key="12">
    <source>
        <dbReference type="SAM" id="SignalP"/>
    </source>
</evidence>
<dbReference type="Gene3D" id="1.10.575.10">
    <property type="entry name" value="P1 Nuclease"/>
    <property type="match status" value="1"/>
</dbReference>
<proteinExistence type="inferred from homology"/>
<evidence type="ECO:0000256" key="3">
    <source>
        <dbReference type="ARBA" id="ARBA00011245"/>
    </source>
</evidence>
<keyword evidence="14" id="KW-1185">Reference proteome</keyword>
<dbReference type="PANTHER" id="PTHR33146">
    <property type="entry name" value="ENDONUCLEASE 4"/>
    <property type="match status" value="1"/>
</dbReference>
<organism evidence="13 14">
    <name type="scientific">Senna tora</name>
    <dbReference type="NCBI Taxonomy" id="362788"/>
    <lineage>
        <taxon>Eukaryota</taxon>
        <taxon>Viridiplantae</taxon>
        <taxon>Streptophyta</taxon>
        <taxon>Embryophyta</taxon>
        <taxon>Tracheophyta</taxon>
        <taxon>Spermatophyta</taxon>
        <taxon>Magnoliopsida</taxon>
        <taxon>eudicotyledons</taxon>
        <taxon>Gunneridae</taxon>
        <taxon>Pentapetalae</taxon>
        <taxon>rosids</taxon>
        <taxon>fabids</taxon>
        <taxon>Fabales</taxon>
        <taxon>Fabaceae</taxon>
        <taxon>Caesalpinioideae</taxon>
        <taxon>Cassia clade</taxon>
        <taxon>Senna</taxon>
    </lineage>
</organism>
<dbReference type="Proteomes" id="UP000634136">
    <property type="component" value="Unassembled WGS sequence"/>
</dbReference>
<dbReference type="FunFam" id="1.10.575.10:FF:000002">
    <property type="entry name" value="Endonuclease 2"/>
    <property type="match status" value="1"/>
</dbReference>
<gene>
    <name evidence="13" type="ORF">G2W53_042644</name>
</gene>
<keyword evidence="10" id="KW-1015">Disulfide bond</keyword>
<accession>A0A834SJE8</accession>
<dbReference type="PANTHER" id="PTHR33146:SF26">
    <property type="entry name" value="ENDONUCLEASE 4"/>
    <property type="match status" value="1"/>
</dbReference>
<dbReference type="EC" id="3.1.30.1" evidence="4"/>
<evidence type="ECO:0000256" key="8">
    <source>
        <dbReference type="ARBA" id="ARBA00022759"/>
    </source>
</evidence>
<dbReference type="AlphaFoldDB" id="A0A834SJE8"/>
<keyword evidence="8 13" id="KW-0255">Endonuclease</keyword>
<feature type="signal peptide" evidence="12">
    <location>
        <begin position="1"/>
        <end position="24"/>
    </location>
</feature>
<dbReference type="InterPro" id="IPR008947">
    <property type="entry name" value="PLipase_C/P1_nuclease_dom_sf"/>
</dbReference>
<dbReference type="SUPFAM" id="SSF48537">
    <property type="entry name" value="Phospholipase C/P1 nuclease"/>
    <property type="match status" value="1"/>
</dbReference>
<evidence type="ECO:0000313" key="13">
    <source>
        <dbReference type="EMBL" id="KAF7803533.1"/>
    </source>
</evidence>
<evidence type="ECO:0000256" key="9">
    <source>
        <dbReference type="ARBA" id="ARBA00022801"/>
    </source>
</evidence>
<keyword evidence="6" id="KW-0479">Metal-binding</keyword>
<keyword evidence="5" id="KW-0540">Nuclease</keyword>
<evidence type="ECO:0000256" key="11">
    <source>
        <dbReference type="ARBA" id="ARBA00023180"/>
    </source>
</evidence>
<dbReference type="GO" id="GO:0006308">
    <property type="term" value="P:DNA catabolic process"/>
    <property type="evidence" value="ECO:0007669"/>
    <property type="project" value="InterPro"/>
</dbReference>
<evidence type="ECO:0000256" key="6">
    <source>
        <dbReference type="ARBA" id="ARBA00022723"/>
    </source>
</evidence>
<dbReference type="CDD" id="cd11010">
    <property type="entry name" value="S1-P1_nuclease"/>
    <property type="match status" value="1"/>
</dbReference>
<dbReference type="GO" id="GO:0004521">
    <property type="term" value="F:RNA endonuclease activity"/>
    <property type="evidence" value="ECO:0007669"/>
    <property type="project" value="UniProtKB-ARBA"/>
</dbReference>
<protein>
    <recommendedName>
        <fullName evidence="4">Aspergillus nuclease S1</fullName>
        <ecNumber evidence="4">3.1.30.1</ecNumber>
    </recommendedName>
</protein>
<keyword evidence="9" id="KW-0378">Hydrolase</keyword>
<dbReference type="EMBL" id="JAAIUW010000013">
    <property type="protein sequence ID" value="KAF7803533.1"/>
    <property type="molecule type" value="Genomic_DNA"/>
</dbReference>
<evidence type="ECO:0000256" key="5">
    <source>
        <dbReference type="ARBA" id="ARBA00022722"/>
    </source>
</evidence>
<evidence type="ECO:0000256" key="10">
    <source>
        <dbReference type="ARBA" id="ARBA00023157"/>
    </source>
</evidence>
<sequence length="301" mass="34022">MGEAMIVWKVVALFLLLLMPLVLGWGNEGHYATCKIAEEYLSEDALFAVKKLLPDYAQGDLASLCSWPDEVRRDPNYRWSGELHFSDTPDFKCDYQYCRDCHDSYGHKDRCVTAAIYNYTMQLKSAYAGSDSEVKYNLTEALIFLSHFVGDVHQPLHVGFIGDLGGNRIKVHWYDRETNLHRVWDDMIIESALKTFYNSDLSVMIQSIQANIRDNWLNDVSVWEECAHNYTACPEGYAGESVSLACEYAYPNATAGSTLGDEYFLSRVGIVEKRVAQGGVRLAATLNRIFLPHTTIARASI</sequence>
<dbReference type="GO" id="GO:0000014">
    <property type="term" value="F:single-stranded DNA endodeoxyribonuclease activity"/>
    <property type="evidence" value="ECO:0007669"/>
    <property type="project" value="UniProtKB-ARBA"/>
</dbReference>
<evidence type="ECO:0000256" key="7">
    <source>
        <dbReference type="ARBA" id="ARBA00022729"/>
    </source>
</evidence>
<keyword evidence="11" id="KW-0325">Glycoprotein</keyword>